<organism evidence="2 3">
    <name type="scientific">Denitratimonas tolerans</name>
    <dbReference type="NCBI Taxonomy" id="1338420"/>
    <lineage>
        <taxon>Bacteria</taxon>
        <taxon>Pseudomonadati</taxon>
        <taxon>Pseudomonadota</taxon>
        <taxon>Gammaproteobacteria</taxon>
        <taxon>Lysobacterales</taxon>
        <taxon>Lysobacteraceae</taxon>
        <taxon>Denitratimonas</taxon>
    </lineage>
</organism>
<dbReference type="Gene3D" id="3.40.630.30">
    <property type="match status" value="1"/>
</dbReference>
<reference evidence="2 3" key="1">
    <citation type="journal article" date="2016" name="Antonie Van Leeuwenhoek">
        <title>Denitratimonas tolerans gen. nov., sp. nov., a denitrifying bacterium isolated from a bioreactor for tannery wastewater treatment.</title>
        <authorList>
            <person name="Han S.I."/>
            <person name="Kim J.O."/>
            <person name="Lee Y.R."/>
            <person name="Ekpeghere K.I."/>
            <person name="Koh S.C."/>
            <person name="Whang K.S."/>
        </authorList>
    </citation>
    <scope>NUCLEOTIDE SEQUENCE [LARGE SCALE GENOMIC DNA]</scope>
    <source>
        <strain evidence="2 3">KACC 17565</strain>
    </source>
</reference>
<dbReference type="Pfam" id="PF13302">
    <property type="entry name" value="Acetyltransf_3"/>
    <property type="match status" value="1"/>
</dbReference>
<dbReference type="RefSeq" id="WP_337334677.1">
    <property type="nucleotide sequence ID" value="NZ_JBBDHC010000004.1"/>
</dbReference>
<gene>
    <name evidence="2" type="ORF">WB794_04490</name>
</gene>
<proteinExistence type="predicted"/>
<feature type="domain" description="N-acetyltransferase" evidence="1">
    <location>
        <begin position="17"/>
        <end position="174"/>
    </location>
</feature>
<dbReference type="InterPro" id="IPR000182">
    <property type="entry name" value="GNAT_dom"/>
</dbReference>
<name>A0AAW9R3S8_9GAMM</name>
<dbReference type="SUPFAM" id="SSF55729">
    <property type="entry name" value="Acyl-CoA N-acyltransferases (Nat)"/>
    <property type="match status" value="1"/>
</dbReference>
<comment type="caution">
    <text evidence="2">The sequence shown here is derived from an EMBL/GenBank/DDBJ whole genome shotgun (WGS) entry which is preliminary data.</text>
</comment>
<protein>
    <submittedName>
        <fullName evidence="2">GNAT family N-acetyltransferase</fullName>
    </submittedName>
</protein>
<dbReference type="PROSITE" id="PS51186">
    <property type="entry name" value="GNAT"/>
    <property type="match status" value="1"/>
</dbReference>
<evidence type="ECO:0000259" key="1">
    <source>
        <dbReference type="PROSITE" id="PS51186"/>
    </source>
</evidence>
<evidence type="ECO:0000313" key="3">
    <source>
        <dbReference type="Proteomes" id="UP001364472"/>
    </source>
</evidence>
<keyword evidence="3" id="KW-1185">Reference proteome</keyword>
<dbReference type="GO" id="GO:0016747">
    <property type="term" value="F:acyltransferase activity, transferring groups other than amino-acyl groups"/>
    <property type="evidence" value="ECO:0007669"/>
    <property type="project" value="InterPro"/>
</dbReference>
<dbReference type="EMBL" id="JBBDHC010000004">
    <property type="protein sequence ID" value="MEJ1248936.1"/>
    <property type="molecule type" value="Genomic_DNA"/>
</dbReference>
<sequence length="192" mass="21568">MPERWTQRLELSDGRILTLRPIEPADAEPIRQTFPLLSPEEVRLRFLHPIKELKGDLLKRLTQIDPRSQFALVVAEPLPPGQALIGAVARLAIDEGTLRAEFAILVSRFLAGQGLGTLLMKQLIRWARLKRLDEIYGDVLDENDAMLGLADSLGFRRESIPDEPGLVRVRLDVRPLSRRLSGAALLSRKTPD</sequence>
<evidence type="ECO:0000313" key="2">
    <source>
        <dbReference type="EMBL" id="MEJ1248936.1"/>
    </source>
</evidence>
<dbReference type="Proteomes" id="UP001364472">
    <property type="component" value="Unassembled WGS sequence"/>
</dbReference>
<accession>A0AAW9R3S8</accession>
<dbReference type="AlphaFoldDB" id="A0AAW9R3S8"/>
<dbReference type="InterPro" id="IPR016181">
    <property type="entry name" value="Acyl_CoA_acyltransferase"/>
</dbReference>